<evidence type="ECO:0000256" key="14">
    <source>
        <dbReference type="PROSITE-ProRule" id="PRU10133"/>
    </source>
</evidence>
<evidence type="ECO:0000256" key="10">
    <source>
        <dbReference type="ARBA" id="ARBA00039892"/>
    </source>
</evidence>
<dbReference type="InterPro" id="IPR050113">
    <property type="entry name" value="Ub_conjugating_enzyme"/>
</dbReference>
<keyword evidence="5" id="KW-0808">Transferase</keyword>
<dbReference type="FunFam" id="3.10.110.10:FF:000034">
    <property type="entry name" value="Ubiquitin-conjugating enzyme E2 S"/>
    <property type="match status" value="1"/>
</dbReference>
<dbReference type="GO" id="GO:0061631">
    <property type="term" value="F:ubiquitin conjugating enzyme activity"/>
    <property type="evidence" value="ECO:0007669"/>
    <property type="project" value="UniProtKB-EC"/>
</dbReference>
<evidence type="ECO:0000256" key="7">
    <source>
        <dbReference type="ARBA" id="ARBA00022786"/>
    </source>
</evidence>
<dbReference type="SUPFAM" id="SSF54495">
    <property type="entry name" value="UBC-like"/>
    <property type="match status" value="1"/>
</dbReference>
<feature type="domain" description="UBC core" evidence="17">
    <location>
        <begin position="116"/>
        <end position="262"/>
    </location>
</feature>
<evidence type="ECO:0000256" key="12">
    <source>
        <dbReference type="ARBA" id="ARBA00042314"/>
    </source>
</evidence>
<evidence type="ECO:0000313" key="18">
    <source>
        <dbReference type="EMBL" id="CAI6345178.1"/>
    </source>
</evidence>
<keyword evidence="6 15" id="KW-0547">Nucleotide-binding</keyword>
<evidence type="ECO:0000256" key="5">
    <source>
        <dbReference type="ARBA" id="ARBA00022679"/>
    </source>
</evidence>
<dbReference type="AlphaFoldDB" id="A0AAV0VR25"/>
<comment type="catalytic activity">
    <reaction evidence="1">
        <text>S-ubiquitinyl-[E1 ubiquitin-activating enzyme]-L-cysteine + [E2 ubiquitin-conjugating enzyme]-L-cysteine = [E1 ubiquitin-activating enzyme]-L-cysteine + S-ubiquitinyl-[E2 ubiquitin-conjugating enzyme]-L-cysteine.</text>
        <dbReference type="EC" id="2.3.2.23"/>
    </reaction>
</comment>
<evidence type="ECO:0000256" key="15">
    <source>
        <dbReference type="RuleBase" id="RU362109"/>
    </source>
</evidence>
<dbReference type="PROSITE" id="PS00183">
    <property type="entry name" value="UBC_1"/>
    <property type="match status" value="1"/>
</dbReference>
<keyword evidence="4" id="KW-0132">Cell division</keyword>
<dbReference type="Gene3D" id="3.10.110.10">
    <property type="entry name" value="Ubiquitin Conjugating Enzyme"/>
    <property type="match status" value="1"/>
</dbReference>
<evidence type="ECO:0000256" key="11">
    <source>
        <dbReference type="ARBA" id="ARBA00041794"/>
    </source>
</evidence>
<reference evidence="18 19" key="1">
    <citation type="submission" date="2023-01" db="EMBL/GenBank/DDBJ databases">
        <authorList>
            <person name="Whitehead M."/>
        </authorList>
    </citation>
    <scope>NUCLEOTIDE SEQUENCE [LARGE SCALE GENOMIC DNA]</scope>
</reference>
<dbReference type="InterPro" id="IPR000608">
    <property type="entry name" value="UBC"/>
</dbReference>
<feature type="compositionally biased region" description="Basic residues" evidence="16">
    <location>
        <begin position="294"/>
        <end position="306"/>
    </location>
</feature>
<evidence type="ECO:0000256" key="2">
    <source>
        <dbReference type="ARBA" id="ARBA00004906"/>
    </source>
</evidence>
<dbReference type="Pfam" id="PF00179">
    <property type="entry name" value="UQ_con"/>
    <property type="match status" value="1"/>
</dbReference>
<feature type="region of interest" description="Disordered" evidence="16">
    <location>
        <begin position="267"/>
        <end position="306"/>
    </location>
</feature>
<accession>A0AAV0VR25</accession>
<gene>
    <name evidence="18" type="ORF">MEUPH1_LOCUS2219</name>
</gene>
<keyword evidence="9" id="KW-0131">Cell cycle</keyword>
<dbReference type="InterPro" id="IPR016135">
    <property type="entry name" value="UBQ-conjugating_enzyme/RWD"/>
</dbReference>
<evidence type="ECO:0000256" key="13">
    <source>
        <dbReference type="ARBA" id="ARBA00042399"/>
    </source>
</evidence>
<dbReference type="CDD" id="cd23804">
    <property type="entry name" value="UBCc_UBE2S"/>
    <property type="match status" value="1"/>
</dbReference>
<evidence type="ECO:0000256" key="4">
    <source>
        <dbReference type="ARBA" id="ARBA00022618"/>
    </source>
</evidence>
<dbReference type="EC" id="2.3.2.23" evidence="3"/>
<keyword evidence="19" id="KW-1185">Reference proteome</keyword>
<dbReference type="SMART" id="SM00212">
    <property type="entry name" value="UBCc"/>
    <property type="match status" value="1"/>
</dbReference>
<comment type="caution">
    <text evidence="18">The sequence shown here is derived from an EMBL/GenBank/DDBJ whole genome shotgun (WGS) entry which is preliminary data.</text>
</comment>
<feature type="active site" description="Glycyl thioester intermediate" evidence="14">
    <location>
        <position position="200"/>
    </location>
</feature>
<dbReference type="GO" id="GO:0031145">
    <property type="term" value="P:anaphase-promoting complex-dependent catabolic process"/>
    <property type="evidence" value="ECO:0007669"/>
    <property type="project" value="UniProtKB-ARBA"/>
</dbReference>
<evidence type="ECO:0000256" key="1">
    <source>
        <dbReference type="ARBA" id="ARBA00000485"/>
    </source>
</evidence>
<dbReference type="GO" id="GO:0005524">
    <property type="term" value="F:ATP binding"/>
    <property type="evidence" value="ECO:0007669"/>
    <property type="project" value="UniProtKB-UniRule"/>
</dbReference>
<dbReference type="GO" id="GO:0010458">
    <property type="term" value="P:exit from mitosis"/>
    <property type="evidence" value="ECO:0007669"/>
    <property type="project" value="UniProtKB-ARBA"/>
</dbReference>
<evidence type="ECO:0000256" key="8">
    <source>
        <dbReference type="ARBA" id="ARBA00022840"/>
    </source>
</evidence>
<evidence type="ECO:0000256" key="3">
    <source>
        <dbReference type="ARBA" id="ARBA00012486"/>
    </source>
</evidence>
<keyword evidence="7 15" id="KW-0833">Ubl conjugation pathway</keyword>
<dbReference type="GO" id="GO:0051301">
    <property type="term" value="P:cell division"/>
    <property type="evidence" value="ECO:0007669"/>
    <property type="project" value="UniProtKB-KW"/>
</dbReference>
<dbReference type="EMBL" id="CARXXK010000001">
    <property type="protein sequence ID" value="CAI6345178.1"/>
    <property type="molecule type" value="Genomic_DNA"/>
</dbReference>
<evidence type="ECO:0000256" key="6">
    <source>
        <dbReference type="ARBA" id="ARBA00022741"/>
    </source>
</evidence>
<dbReference type="InterPro" id="IPR023313">
    <property type="entry name" value="UBQ-conjugating_AS"/>
</dbReference>
<comment type="similarity">
    <text evidence="15">Belongs to the ubiquitin-conjugating enzyme family.</text>
</comment>
<dbReference type="PANTHER" id="PTHR24067">
    <property type="entry name" value="UBIQUITIN-CONJUGATING ENZYME E2"/>
    <property type="match status" value="1"/>
</dbReference>
<evidence type="ECO:0000256" key="16">
    <source>
        <dbReference type="SAM" id="MobiDB-lite"/>
    </source>
</evidence>
<evidence type="ECO:0000259" key="17">
    <source>
        <dbReference type="PROSITE" id="PS50127"/>
    </source>
</evidence>
<dbReference type="PROSITE" id="PS50127">
    <property type="entry name" value="UBC_2"/>
    <property type="match status" value="1"/>
</dbReference>
<keyword evidence="8 15" id="KW-0067">ATP-binding</keyword>
<comment type="pathway">
    <text evidence="2">Protein modification; protein ubiquitination.</text>
</comment>
<organism evidence="18 19">
    <name type="scientific">Macrosiphum euphorbiae</name>
    <name type="common">potato aphid</name>
    <dbReference type="NCBI Taxonomy" id="13131"/>
    <lineage>
        <taxon>Eukaryota</taxon>
        <taxon>Metazoa</taxon>
        <taxon>Ecdysozoa</taxon>
        <taxon>Arthropoda</taxon>
        <taxon>Hexapoda</taxon>
        <taxon>Insecta</taxon>
        <taxon>Pterygota</taxon>
        <taxon>Neoptera</taxon>
        <taxon>Paraneoptera</taxon>
        <taxon>Hemiptera</taxon>
        <taxon>Sternorrhyncha</taxon>
        <taxon>Aphidomorpha</taxon>
        <taxon>Aphidoidea</taxon>
        <taxon>Aphididae</taxon>
        <taxon>Macrosiphini</taxon>
        <taxon>Macrosiphum</taxon>
    </lineage>
</organism>
<proteinExistence type="inferred from homology"/>
<evidence type="ECO:0000256" key="9">
    <source>
        <dbReference type="ARBA" id="ARBA00023306"/>
    </source>
</evidence>
<sequence>MANKPLRFEIEISKIPLVQHAMVGGDGGNETLKWLPLSVSTVLQLLLYATTETEFRIILISFLLLFPSASEIPNIKYPFASNGKADCVLCHWISSICWSTETNMSSISNVENLSPQTIRRLVREQEELIKDPPEGIRIVVNDSDVTDIQAFIDGPAGTPYAGGRFNVKLVLGKDFPHTPPKAYFLTKIFHPNVASSGEICVNTLKRDWKQDLGIKHILLTIKCLLIVPNAESALNEEAGKLLLEEYDHYFQRAQMITEIHAPIPKSMKIGREEDSSDGPLAKKHAGSKTLEKKRISKDKRKTLKRL</sequence>
<dbReference type="Proteomes" id="UP001160148">
    <property type="component" value="Unassembled WGS sequence"/>
</dbReference>
<name>A0AAV0VR25_9HEMI</name>
<protein>
    <recommendedName>
        <fullName evidence="10">Ubiquitin-conjugating enzyme E2 S</fullName>
        <ecNumber evidence="3">2.3.2.23</ecNumber>
    </recommendedName>
    <alternativeName>
        <fullName evidence="11">E2 ubiquitin-conjugating enzyme S</fullName>
    </alternativeName>
    <alternativeName>
        <fullName evidence="13">Ubiquitin carrier protein S</fullName>
    </alternativeName>
    <alternativeName>
        <fullName evidence="12">Ubiquitin-protein ligase S</fullName>
    </alternativeName>
</protein>
<evidence type="ECO:0000313" key="19">
    <source>
        <dbReference type="Proteomes" id="UP001160148"/>
    </source>
</evidence>